<protein>
    <recommendedName>
        <fullName evidence="3">Phenylacetate--CoA ligase family protein</fullName>
    </recommendedName>
</protein>
<name>A0ABX1MRJ5_9RHOO</name>
<evidence type="ECO:0000313" key="1">
    <source>
        <dbReference type="EMBL" id="NMF88614.1"/>
    </source>
</evidence>
<dbReference type="Gene3D" id="3.40.50.12780">
    <property type="entry name" value="N-terminal domain of ligase-like"/>
    <property type="match status" value="1"/>
</dbReference>
<organism evidence="1 2">
    <name type="scientific">Aromatoleum petrolei</name>
    <dbReference type="NCBI Taxonomy" id="76116"/>
    <lineage>
        <taxon>Bacteria</taxon>
        <taxon>Pseudomonadati</taxon>
        <taxon>Pseudomonadota</taxon>
        <taxon>Betaproteobacteria</taxon>
        <taxon>Rhodocyclales</taxon>
        <taxon>Rhodocyclaceae</taxon>
        <taxon>Aromatoleum</taxon>
    </lineage>
</organism>
<dbReference type="Proteomes" id="UP000652074">
    <property type="component" value="Unassembled WGS sequence"/>
</dbReference>
<dbReference type="PANTHER" id="PTHR43845:SF1">
    <property type="entry name" value="BLR5969 PROTEIN"/>
    <property type="match status" value="1"/>
</dbReference>
<dbReference type="EMBL" id="WTVR01000014">
    <property type="protein sequence ID" value="NMF88614.1"/>
    <property type="molecule type" value="Genomic_DNA"/>
</dbReference>
<keyword evidence="2" id="KW-1185">Reference proteome</keyword>
<dbReference type="InterPro" id="IPR042099">
    <property type="entry name" value="ANL_N_sf"/>
</dbReference>
<dbReference type="PANTHER" id="PTHR43845">
    <property type="entry name" value="BLR5969 PROTEIN"/>
    <property type="match status" value="1"/>
</dbReference>
<dbReference type="SUPFAM" id="SSF56801">
    <property type="entry name" value="Acetyl-CoA synthetase-like"/>
    <property type="match status" value="1"/>
</dbReference>
<accession>A0ABX1MRJ5</accession>
<dbReference type="RefSeq" id="WP_169206032.1">
    <property type="nucleotide sequence ID" value="NZ_CP059560.1"/>
</dbReference>
<sequence>MNAGSNRELWDPARQAMSAEELAAVQRTALEKMWRRIWEQPIPFYKKKFEAAGLNAEEMPPLDEIPRTIKDELRADDAANPPWGTWRGVALEQATSVTASAGTTGKPMMYLRTFKDADKMWSAITRYWWRMGLRPYGRMTHSWPGGVYSGAGGHVNGLRPLPAMEIPVGPPISVDVAAEHLMIWQALKPTAYMTTGSQLHIYEEAAKKIGIDLGELFRGASMAIIEASCQFEGPRKRFEERYNVRIFNTSGSSEIPAGAVSDCRFHTGFHTLPDLAIAQVCDPVTGKEVPEGGRGHLVWTSLDTDAFWLRYDVEDIVERVPGSCPCGEIGLRYRLLGRKSDIFQAGDRMLFPLDVQLALDPHGAPEFVMIKSDKQDGVMRLRIECEGSPNSLVQILEKELGVKVEIEPVAVGSLPRSAFKPKRT</sequence>
<reference evidence="1 2" key="1">
    <citation type="submission" date="2019-12" db="EMBL/GenBank/DDBJ databases">
        <title>Comparative genomics gives insights into the taxonomy of the Azoarcus-Aromatoleum group and reveals separate origins of nif in the plant-associated Azoarcus and non-plant-associated Aromatoleum sub-groups.</title>
        <authorList>
            <person name="Lafos M."/>
            <person name="Maluk M."/>
            <person name="Batista M."/>
            <person name="Junghare M."/>
            <person name="Carmona M."/>
            <person name="Faoro H."/>
            <person name="Cruz L.M."/>
            <person name="Battistoni F."/>
            <person name="De Souza E."/>
            <person name="Pedrosa F."/>
            <person name="Chen W.-M."/>
            <person name="Poole P.S."/>
            <person name="Dixon R.A."/>
            <person name="James E.K."/>
        </authorList>
    </citation>
    <scope>NUCLEOTIDE SEQUENCE [LARGE SCALE GENOMIC DNA]</scope>
    <source>
        <strain evidence="1 2">ToN1</strain>
    </source>
</reference>
<evidence type="ECO:0008006" key="3">
    <source>
        <dbReference type="Google" id="ProtNLM"/>
    </source>
</evidence>
<evidence type="ECO:0000313" key="2">
    <source>
        <dbReference type="Proteomes" id="UP000652074"/>
    </source>
</evidence>
<proteinExistence type="predicted"/>
<comment type="caution">
    <text evidence="1">The sequence shown here is derived from an EMBL/GenBank/DDBJ whole genome shotgun (WGS) entry which is preliminary data.</text>
</comment>
<gene>
    <name evidence="1" type="ORF">GPA26_08965</name>
</gene>